<name>A0A4R7TYM4_9BACT</name>
<accession>A0A4R7TYM4</accession>
<evidence type="ECO:0000313" key="2">
    <source>
        <dbReference type="Proteomes" id="UP000294882"/>
    </source>
</evidence>
<dbReference type="Proteomes" id="UP000294882">
    <property type="component" value="Unassembled WGS sequence"/>
</dbReference>
<sequence>MKKQDNNEPIIPVCIVCNKKLPVKESKHIWNEVRLCSQKCWKEFRTYCQEYEI</sequence>
<gene>
    <name evidence="1" type="ORF">JN03_0310</name>
</gene>
<dbReference type="RefSeq" id="WP_166666756.1">
    <property type="nucleotide sequence ID" value="NZ_JAQTIN010000007.1"/>
</dbReference>
<protein>
    <submittedName>
        <fullName evidence="1">Uncharacterized protein</fullName>
    </submittedName>
</protein>
<organism evidence="1 2">
    <name type="scientific">Metamycoplasma hyosynoviae</name>
    <dbReference type="NCBI Taxonomy" id="29559"/>
    <lineage>
        <taxon>Bacteria</taxon>
        <taxon>Bacillati</taxon>
        <taxon>Mycoplasmatota</taxon>
        <taxon>Mycoplasmoidales</taxon>
        <taxon>Metamycoplasmataceae</taxon>
        <taxon>Metamycoplasma</taxon>
    </lineage>
</organism>
<proteinExistence type="predicted"/>
<reference evidence="1 2" key="1">
    <citation type="submission" date="2019-03" db="EMBL/GenBank/DDBJ databases">
        <title>Genomic Encyclopedia of Archaeal and Bacterial Type Strains, Phase II (KMG-II): from individual species to whole genera.</title>
        <authorList>
            <person name="Goeker M."/>
        </authorList>
    </citation>
    <scope>NUCLEOTIDE SEQUENCE [LARGE SCALE GENOMIC DNA]</scope>
    <source>
        <strain evidence="1 2">ATCC 25591</strain>
    </source>
</reference>
<comment type="caution">
    <text evidence="1">The sequence shown here is derived from an EMBL/GenBank/DDBJ whole genome shotgun (WGS) entry which is preliminary data.</text>
</comment>
<dbReference type="AlphaFoldDB" id="A0A4R7TYM4"/>
<evidence type="ECO:0000313" key="1">
    <source>
        <dbReference type="EMBL" id="TDU97794.1"/>
    </source>
</evidence>
<dbReference type="EMBL" id="SOCH01000003">
    <property type="protein sequence ID" value="TDU97794.1"/>
    <property type="molecule type" value="Genomic_DNA"/>
</dbReference>